<name>A0A4Y7PWS6_9AGAM</name>
<evidence type="ECO:0000256" key="2">
    <source>
        <dbReference type="SAM" id="Phobius"/>
    </source>
</evidence>
<feature type="compositionally biased region" description="Low complexity" evidence="1">
    <location>
        <begin position="60"/>
        <end position="79"/>
    </location>
</feature>
<gene>
    <name evidence="3" type="ORF">BD410DRAFT_876456</name>
</gene>
<feature type="transmembrane region" description="Helical" evidence="2">
    <location>
        <begin position="652"/>
        <end position="675"/>
    </location>
</feature>
<feature type="compositionally biased region" description="Polar residues" evidence="1">
    <location>
        <begin position="228"/>
        <end position="253"/>
    </location>
</feature>
<feature type="region of interest" description="Disordered" evidence="1">
    <location>
        <begin position="226"/>
        <end position="265"/>
    </location>
</feature>
<accession>A0A4Y7PWS6</accession>
<feature type="region of interest" description="Disordered" evidence="1">
    <location>
        <begin position="311"/>
        <end position="330"/>
    </location>
</feature>
<sequence>MPAGTLLKSHHGTTSPFFHAHLQRVWPMDDDGGSSDMPAPFLEGLRNGEDQATHWQGNLTSTPSSPQSPPSYSISQPSSHIAFKDPQTEVTTSSSQTQTQTQTTPITSPLGTTVIPTLAMPMEPFDHRFTDYFSTEMDISEPYAAAAERRYHYLTRSQSALTYPSKPSLHNYNTGSSASLYNISPSPLRDDFDPREPDSSRFAAERFLSPNRTLSPIEEQTFFPHESGSLSHRAQGDNASLHSTSTSTFPSKGSTPHVSPVAPPTPVTPVDPSAGFPKVVVTGPAPGVVTAPPKHTRSFSMLPVIPASPRVSQATSGADQQGPGLPPGTTYPPALTIPPFSFPGPLSVYQPYHEAWSHASPQFEIDIAEYARAAQSRTPSLLSRSESLQTELTYLTAPDSIRTSLATVRPETRRFSSFSAHVHARTLETIGDHAEESSAPPCSPARTFSLKGIGWTPDPKASIAAGWLAACNIFNSIRERVPALPELPDFPKLNISLPTVKNDSKPRTAEVLFWMGFMGPWCWLIGGWVLARDGAAVDDARISVAKTRSEHGSTTMLPLWYNGGSRVALGNSAAKSASGSTPRSERTASKSFKGMIDVVLASSLETIGSARSARSTSKTTHAAKLRPVNLEAGTTSSRTTYRKELDMWVSRCRVAAVMSGVLILAVTIVALVFLARTASKKSTSP</sequence>
<evidence type="ECO:0000313" key="4">
    <source>
        <dbReference type="Proteomes" id="UP000294933"/>
    </source>
</evidence>
<organism evidence="3 4">
    <name type="scientific">Rickenella mellea</name>
    <dbReference type="NCBI Taxonomy" id="50990"/>
    <lineage>
        <taxon>Eukaryota</taxon>
        <taxon>Fungi</taxon>
        <taxon>Dikarya</taxon>
        <taxon>Basidiomycota</taxon>
        <taxon>Agaricomycotina</taxon>
        <taxon>Agaricomycetes</taxon>
        <taxon>Hymenochaetales</taxon>
        <taxon>Rickenellaceae</taxon>
        <taxon>Rickenella</taxon>
    </lineage>
</organism>
<dbReference type="VEuPathDB" id="FungiDB:BD410DRAFT_876456"/>
<feature type="region of interest" description="Disordered" evidence="1">
    <location>
        <begin position="29"/>
        <end position="48"/>
    </location>
</feature>
<dbReference type="AlphaFoldDB" id="A0A4Y7PWS6"/>
<feature type="compositionally biased region" description="Low complexity" evidence="1">
    <location>
        <begin position="88"/>
        <end position="109"/>
    </location>
</feature>
<dbReference type="STRING" id="50990.A0A4Y7PWS6"/>
<keyword evidence="2" id="KW-0472">Membrane</keyword>
<protein>
    <submittedName>
        <fullName evidence="3">Uncharacterized protein</fullName>
    </submittedName>
</protein>
<dbReference type="EMBL" id="ML170196">
    <property type="protein sequence ID" value="TDL19476.1"/>
    <property type="molecule type" value="Genomic_DNA"/>
</dbReference>
<proteinExistence type="predicted"/>
<dbReference type="OrthoDB" id="3251367at2759"/>
<keyword evidence="4" id="KW-1185">Reference proteome</keyword>
<keyword evidence="2" id="KW-1133">Transmembrane helix</keyword>
<dbReference type="Proteomes" id="UP000294933">
    <property type="component" value="Unassembled WGS sequence"/>
</dbReference>
<evidence type="ECO:0000256" key="1">
    <source>
        <dbReference type="SAM" id="MobiDB-lite"/>
    </source>
</evidence>
<reference evidence="3 4" key="1">
    <citation type="submission" date="2018-06" db="EMBL/GenBank/DDBJ databases">
        <title>A transcriptomic atlas of mushroom development highlights an independent origin of complex multicellularity.</title>
        <authorList>
            <consortium name="DOE Joint Genome Institute"/>
            <person name="Krizsan K."/>
            <person name="Almasi E."/>
            <person name="Merenyi Z."/>
            <person name="Sahu N."/>
            <person name="Viragh M."/>
            <person name="Koszo T."/>
            <person name="Mondo S."/>
            <person name="Kiss B."/>
            <person name="Balint B."/>
            <person name="Kues U."/>
            <person name="Barry K."/>
            <person name="Hegedus J.C."/>
            <person name="Henrissat B."/>
            <person name="Johnson J."/>
            <person name="Lipzen A."/>
            <person name="Ohm R."/>
            <person name="Nagy I."/>
            <person name="Pangilinan J."/>
            <person name="Yan J."/>
            <person name="Xiong Y."/>
            <person name="Grigoriev I.V."/>
            <person name="Hibbett D.S."/>
            <person name="Nagy L.G."/>
        </authorList>
    </citation>
    <scope>NUCLEOTIDE SEQUENCE [LARGE SCALE GENOMIC DNA]</scope>
    <source>
        <strain evidence="3 4">SZMC22713</strain>
    </source>
</reference>
<evidence type="ECO:0000313" key="3">
    <source>
        <dbReference type="EMBL" id="TDL19476.1"/>
    </source>
</evidence>
<feature type="region of interest" description="Disordered" evidence="1">
    <location>
        <begin position="53"/>
        <end position="111"/>
    </location>
</feature>
<keyword evidence="2" id="KW-0812">Transmembrane</keyword>